<dbReference type="Proteomes" id="UP000094056">
    <property type="component" value="Unassembled WGS sequence"/>
</dbReference>
<proteinExistence type="predicted"/>
<evidence type="ECO:0000313" key="1">
    <source>
        <dbReference type="EMBL" id="ODS30451.1"/>
    </source>
</evidence>
<organism evidence="1 2">
    <name type="scientific">Candidatus Scalindua rubra</name>
    <dbReference type="NCBI Taxonomy" id="1872076"/>
    <lineage>
        <taxon>Bacteria</taxon>
        <taxon>Pseudomonadati</taxon>
        <taxon>Planctomycetota</taxon>
        <taxon>Candidatus Brocadiia</taxon>
        <taxon>Candidatus Brocadiales</taxon>
        <taxon>Candidatus Scalinduaceae</taxon>
        <taxon>Candidatus Scalindua</taxon>
    </lineage>
</organism>
<evidence type="ECO:0008006" key="3">
    <source>
        <dbReference type="Google" id="ProtNLM"/>
    </source>
</evidence>
<sequence length="287" mass="32543">MKGFTRLSIKRLKSIFIAMFLLSLPLEQTQAQYDGRYSFKYPKDYFSSGGKEVDFNTSVHKKIGILFRNRTNLPLQEIAGMMFNTSPFDRYKQFFYFRIEEEFREDIAKNNILSTRAYNYSGTPIAGGLPTSAGQGAFNLIFLKFGIKEVIKCSCNGATIHTNQGNFSFVGEDSILHEIGHAFVELADEYSHPRASNFAAVNLEDRSANNLKWNGLIGQGFLPNRRIKRSEIISGIDRGKYLIPSNNCYMNNHRNPEDNRYCPVCQLAIISRISQLSGATPPWQKGS</sequence>
<gene>
    <name evidence="1" type="ORF">SCARUB_04432</name>
</gene>
<reference evidence="1 2" key="1">
    <citation type="submission" date="2016-07" db="EMBL/GenBank/DDBJ databases">
        <title>Draft genome of Scalindua rubra, obtained from a brine-seawater interface in the Red Sea, sheds light on salt adaptation in anammox bacteria.</title>
        <authorList>
            <person name="Speth D.R."/>
            <person name="Lagkouvardos I."/>
            <person name="Wang Y."/>
            <person name="Qian P.-Y."/>
            <person name="Dutilh B.E."/>
            <person name="Jetten M.S."/>
        </authorList>
    </citation>
    <scope>NUCLEOTIDE SEQUENCE [LARGE SCALE GENOMIC DNA]</scope>
    <source>
        <strain evidence="1">BSI-1</strain>
    </source>
</reference>
<dbReference type="AlphaFoldDB" id="A0A1E3X497"/>
<dbReference type="Gene3D" id="3.40.390.10">
    <property type="entry name" value="Collagenase (Catalytic Domain)"/>
    <property type="match status" value="1"/>
</dbReference>
<evidence type="ECO:0000313" key="2">
    <source>
        <dbReference type="Proteomes" id="UP000094056"/>
    </source>
</evidence>
<name>A0A1E3X497_9BACT</name>
<protein>
    <recommendedName>
        <fullName evidence="3">IgA Peptidase M64</fullName>
    </recommendedName>
</protein>
<comment type="caution">
    <text evidence="1">The sequence shown here is derived from an EMBL/GenBank/DDBJ whole genome shotgun (WGS) entry which is preliminary data.</text>
</comment>
<dbReference type="InterPro" id="IPR024079">
    <property type="entry name" value="MetalloPept_cat_dom_sf"/>
</dbReference>
<dbReference type="EMBL" id="MAYW01000222">
    <property type="protein sequence ID" value="ODS30451.1"/>
    <property type="molecule type" value="Genomic_DNA"/>
</dbReference>
<dbReference type="GO" id="GO:0008237">
    <property type="term" value="F:metallopeptidase activity"/>
    <property type="evidence" value="ECO:0007669"/>
    <property type="project" value="InterPro"/>
</dbReference>
<accession>A0A1E3X497</accession>